<reference evidence="2" key="1">
    <citation type="submission" date="2012-04" db="EMBL/GenBank/DDBJ databases">
        <title>The Genome Sequence of Loa loa.</title>
        <authorList>
            <consortium name="The Broad Institute Genome Sequencing Platform"/>
            <consortium name="Broad Institute Genome Sequencing Center for Infectious Disease"/>
            <person name="Nutman T.B."/>
            <person name="Fink D.L."/>
            <person name="Russ C."/>
            <person name="Young S."/>
            <person name="Zeng Q."/>
            <person name="Gargeya S."/>
            <person name="Alvarado L."/>
            <person name="Berlin A."/>
            <person name="Chapman S.B."/>
            <person name="Chen Z."/>
            <person name="Freedman E."/>
            <person name="Gellesch M."/>
            <person name="Goldberg J."/>
            <person name="Griggs A."/>
            <person name="Gujja S."/>
            <person name="Heilman E.R."/>
            <person name="Heiman D."/>
            <person name="Howarth C."/>
            <person name="Mehta T."/>
            <person name="Neiman D."/>
            <person name="Pearson M."/>
            <person name="Roberts A."/>
            <person name="Saif S."/>
            <person name="Shea T."/>
            <person name="Shenoy N."/>
            <person name="Sisk P."/>
            <person name="Stolte C."/>
            <person name="Sykes S."/>
            <person name="White J."/>
            <person name="Yandava C."/>
            <person name="Haas B."/>
            <person name="Henn M.R."/>
            <person name="Nusbaum C."/>
            <person name="Birren B."/>
        </authorList>
    </citation>
    <scope>NUCLEOTIDE SEQUENCE [LARGE SCALE GENOMIC DNA]</scope>
</reference>
<reference evidence="3" key="2">
    <citation type="submission" date="2016-11" db="UniProtKB">
        <authorList>
            <consortium name="WormBaseParasite"/>
        </authorList>
    </citation>
    <scope>IDENTIFICATION</scope>
</reference>
<dbReference type="WBParaSite" id="EN70_93">
    <property type="protein sequence ID" value="EN70_93"/>
    <property type="gene ID" value="EN70_93"/>
</dbReference>
<proteinExistence type="predicted"/>
<keyword evidence="1" id="KW-1133">Transmembrane helix</keyword>
<dbReference type="AlphaFoldDB" id="A0A1I7W3R9"/>
<feature type="transmembrane region" description="Helical" evidence="1">
    <location>
        <begin position="60"/>
        <end position="81"/>
    </location>
</feature>
<protein>
    <submittedName>
        <fullName evidence="3">Uncharacterized protein</fullName>
    </submittedName>
</protein>
<keyword evidence="2" id="KW-1185">Reference proteome</keyword>
<keyword evidence="1" id="KW-0472">Membrane</keyword>
<evidence type="ECO:0000313" key="3">
    <source>
        <dbReference type="WBParaSite" id="EN70_93"/>
    </source>
</evidence>
<accession>A0A1I7W3R9</accession>
<evidence type="ECO:0000256" key="1">
    <source>
        <dbReference type="SAM" id="Phobius"/>
    </source>
</evidence>
<name>A0A1I7W3R9_LOALO</name>
<evidence type="ECO:0000313" key="2">
    <source>
        <dbReference type="Proteomes" id="UP000095285"/>
    </source>
</evidence>
<sequence>MISSSKETMIPPIRGNETIEMSDYENVTSSSSRFAEIYNNSLTLKFKIWWWNLTRRQRRFYINSMLIFVILFAIVIVIISMQHTPNNPYQTSTTTYTKTATTSMTTPTTTITIPSITISSSMTAKLTIPTTSMTSMTMIHSQLSFLRENSSTILKTFSPVSPLNSLIGVKFSKSGDNSKMHDWLSPTKKQKR</sequence>
<organism evidence="2 3">
    <name type="scientific">Loa loa</name>
    <name type="common">Eye worm</name>
    <name type="synonym">Filaria loa</name>
    <dbReference type="NCBI Taxonomy" id="7209"/>
    <lineage>
        <taxon>Eukaryota</taxon>
        <taxon>Metazoa</taxon>
        <taxon>Ecdysozoa</taxon>
        <taxon>Nematoda</taxon>
        <taxon>Chromadorea</taxon>
        <taxon>Rhabditida</taxon>
        <taxon>Spirurina</taxon>
        <taxon>Spiruromorpha</taxon>
        <taxon>Filarioidea</taxon>
        <taxon>Onchocercidae</taxon>
        <taxon>Loa</taxon>
    </lineage>
</organism>
<keyword evidence="1" id="KW-0812">Transmembrane</keyword>
<dbReference type="Proteomes" id="UP000095285">
    <property type="component" value="Unassembled WGS sequence"/>
</dbReference>